<dbReference type="Proteomes" id="UP000270296">
    <property type="component" value="Unassembled WGS sequence"/>
</dbReference>
<protein>
    <submittedName>
        <fullName evidence="4">TPT domain-containing protein</fullName>
    </submittedName>
</protein>
<proteinExistence type="predicted"/>
<keyword evidence="1" id="KW-0472">Membrane</keyword>
<evidence type="ECO:0000256" key="1">
    <source>
        <dbReference type="SAM" id="Phobius"/>
    </source>
</evidence>
<evidence type="ECO:0000313" key="2">
    <source>
        <dbReference type="EMBL" id="VDP33551.1"/>
    </source>
</evidence>
<dbReference type="EMBL" id="UZAM01014370">
    <property type="protein sequence ID" value="VDP33551.1"/>
    <property type="molecule type" value="Genomic_DNA"/>
</dbReference>
<reference evidence="2 3" key="2">
    <citation type="submission" date="2018-11" db="EMBL/GenBank/DDBJ databases">
        <authorList>
            <consortium name="Pathogen Informatics"/>
        </authorList>
    </citation>
    <scope>NUCLEOTIDE SEQUENCE [LARGE SCALE GENOMIC DNA]</scope>
</reference>
<evidence type="ECO:0000313" key="4">
    <source>
        <dbReference type="WBParaSite" id="SBAD_0001102201-mRNA-1"/>
    </source>
</evidence>
<keyword evidence="3" id="KW-1185">Reference proteome</keyword>
<organism evidence="4">
    <name type="scientific">Soboliphyme baturini</name>
    <dbReference type="NCBI Taxonomy" id="241478"/>
    <lineage>
        <taxon>Eukaryota</taxon>
        <taxon>Metazoa</taxon>
        <taxon>Ecdysozoa</taxon>
        <taxon>Nematoda</taxon>
        <taxon>Enoplea</taxon>
        <taxon>Dorylaimia</taxon>
        <taxon>Dioctophymatida</taxon>
        <taxon>Dioctophymatoidea</taxon>
        <taxon>Soboliphymatidae</taxon>
        <taxon>Soboliphyme</taxon>
    </lineage>
</organism>
<name>A0A183J454_9BILA</name>
<evidence type="ECO:0000313" key="3">
    <source>
        <dbReference type="Proteomes" id="UP000270296"/>
    </source>
</evidence>
<reference evidence="4" key="1">
    <citation type="submission" date="2016-06" db="UniProtKB">
        <authorList>
            <consortium name="WormBaseParasite"/>
        </authorList>
    </citation>
    <scope>IDENTIFICATION</scope>
</reference>
<feature type="transmembrane region" description="Helical" evidence="1">
    <location>
        <begin position="35"/>
        <end position="53"/>
    </location>
</feature>
<accession>A0A183J454</accession>
<dbReference type="OrthoDB" id="5809834at2759"/>
<dbReference type="WBParaSite" id="SBAD_0001102201-mRNA-1">
    <property type="protein sequence ID" value="SBAD_0001102201-mRNA-1"/>
    <property type="gene ID" value="SBAD_0001102201"/>
</dbReference>
<keyword evidence="1" id="KW-0812">Transmembrane</keyword>
<gene>
    <name evidence="2" type="ORF">SBAD_LOCUS10652</name>
</gene>
<keyword evidence="1" id="KW-1133">Transmembrane helix</keyword>
<dbReference type="AlphaFoldDB" id="A0A183J454"/>
<sequence length="101" mass="11040">MVESKGGKTEGGGSDGPLSSVVNVKSFPFWSLKSVRMHFAVMLCFVVLANTMMRNTLSMAILCMVNYTAVQEMDVTSIPVNRTNVPPGCQLTEATMKQYEV</sequence>